<evidence type="ECO:0000313" key="4">
    <source>
        <dbReference type="Proteomes" id="UP000030437"/>
    </source>
</evidence>
<dbReference type="AlphaFoldDB" id="A0A0A3J9U1"/>
<organism evidence="3 4">
    <name type="scientific">Lysinibacillus odysseyi 34hs-1 = NBRC 100172</name>
    <dbReference type="NCBI Taxonomy" id="1220589"/>
    <lineage>
        <taxon>Bacteria</taxon>
        <taxon>Bacillati</taxon>
        <taxon>Bacillota</taxon>
        <taxon>Bacilli</taxon>
        <taxon>Bacillales</taxon>
        <taxon>Bacillaceae</taxon>
        <taxon>Lysinibacillus</taxon>
    </lineage>
</organism>
<keyword evidence="4" id="KW-1185">Reference proteome</keyword>
<protein>
    <recommendedName>
        <fullName evidence="2">SLH domain-containing protein</fullName>
    </recommendedName>
</protein>
<feature type="domain" description="SLH" evidence="2">
    <location>
        <begin position="580"/>
        <end position="640"/>
    </location>
</feature>
<dbReference type="Pfam" id="PF00395">
    <property type="entry name" value="SLH"/>
    <property type="match status" value="2"/>
</dbReference>
<gene>
    <name evidence="3" type="ORF">CD32_13770</name>
</gene>
<proteinExistence type="predicted"/>
<dbReference type="EMBL" id="JPVP01000057">
    <property type="protein sequence ID" value="KGR83767.1"/>
    <property type="molecule type" value="Genomic_DNA"/>
</dbReference>
<comment type="caution">
    <text evidence="3">The sequence shown here is derived from an EMBL/GenBank/DDBJ whole genome shotgun (WGS) entry which is preliminary data.</text>
</comment>
<dbReference type="PROSITE" id="PS51272">
    <property type="entry name" value="SLH"/>
    <property type="match status" value="2"/>
</dbReference>
<dbReference type="CDD" id="cd03143">
    <property type="entry name" value="A4_beta-galactosidase_middle_domain"/>
    <property type="match status" value="1"/>
</dbReference>
<dbReference type="OrthoDB" id="2473368at2"/>
<dbReference type="eggNOG" id="COG4632">
    <property type="taxonomic scope" value="Bacteria"/>
</dbReference>
<evidence type="ECO:0000259" key="2">
    <source>
        <dbReference type="PROSITE" id="PS51272"/>
    </source>
</evidence>
<sequence length="640" mass="71036">MKKLWIPIFALLLWVMILPSPKEASSGQKIGILFSDVINDYSLSTHPGKTSAMTLPYATKPVDVAAKVKYSPINDKALKMYYFYQEAGFSVAKISHDELNSLESLDKYDVIVFPYSVLMNRQQRENVKAYIYGGGNVQILYATARNELAKLAKSPSELDVTPLIFDTLTWVWEWDNLTEIFQSRFIDDVQLRDAVITNTPGVTHPILTKAFEKLGRNSIRLTESANEWYEIVQPWKSTVKPLLVVSNYSWTDKPANIKKGQSGALFALEYGAGRIVHAPFKMYDYVGVGKHEGGWQEDSGKPYTETSGEEDAEAVLSASMEWLLEGSDSFKPRNYNVKLTASNYTANMTPQKSFAVRGTVTAANIGDVPVRGKLRIHVLEADNKVLGKYEKVLVGLSPSPNDISSYAEKFEILLPGSIKDGKYTVKASFEETRHDRTGYVTRAETHTLTKQGNKGTFANFTGFKDIGSGNGHYQNILNAAKIGIITGYRDQTFKPTANVSRLNAMMMLLRAKGTSPSASASLPSSVTDLKKGMYGYDVMATAYKMGLLNLENGLAAKDAPMRRGEMAQALVKGFALQGTSDMVFTDIGTASSYSQYRHIATLYHYRITTGITATLYSPYSPVTRQQFATFIMRSLENTSK</sequence>
<dbReference type="InterPro" id="IPR001119">
    <property type="entry name" value="SLH_dom"/>
</dbReference>
<evidence type="ECO:0000256" key="1">
    <source>
        <dbReference type="ARBA" id="ARBA00022729"/>
    </source>
</evidence>
<accession>A0A0A3J9U1</accession>
<dbReference type="SUPFAM" id="SSF52317">
    <property type="entry name" value="Class I glutamine amidotransferase-like"/>
    <property type="match status" value="1"/>
</dbReference>
<dbReference type="InterPro" id="IPR029062">
    <property type="entry name" value="Class_I_gatase-like"/>
</dbReference>
<keyword evidence="1" id="KW-0732">Signal</keyword>
<dbReference type="RefSeq" id="WP_036155587.1">
    <property type="nucleotide sequence ID" value="NZ_AVCX01000004.1"/>
</dbReference>
<dbReference type="Gene3D" id="3.40.50.880">
    <property type="match status" value="1"/>
</dbReference>
<dbReference type="STRING" id="1220589.CD32_13770"/>
<evidence type="ECO:0000313" key="3">
    <source>
        <dbReference type="EMBL" id="KGR83767.1"/>
    </source>
</evidence>
<name>A0A0A3J9U1_9BACI</name>
<dbReference type="Proteomes" id="UP000030437">
    <property type="component" value="Unassembled WGS sequence"/>
</dbReference>
<reference evidence="3 4" key="1">
    <citation type="submission" date="2014-02" db="EMBL/GenBank/DDBJ databases">
        <title>Draft genome sequence of Lysinibacillus odysseyi NBRC 100172.</title>
        <authorList>
            <person name="Zhang F."/>
            <person name="Wang G."/>
            <person name="Zhang L."/>
        </authorList>
    </citation>
    <scope>NUCLEOTIDE SEQUENCE [LARGE SCALE GENOMIC DNA]</scope>
    <source>
        <strain evidence="3 4">NBRC 100172</strain>
    </source>
</reference>
<feature type="domain" description="SLH" evidence="2">
    <location>
        <begin position="459"/>
        <end position="522"/>
    </location>
</feature>